<dbReference type="InterPro" id="IPR058240">
    <property type="entry name" value="rSAM_sf"/>
</dbReference>
<keyword evidence="3" id="KW-0479">Metal-binding</keyword>
<organism evidence="8 9">
    <name type="scientific">Candidatus Brocadia carolinensis</name>
    <dbReference type="NCBI Taxonomy" id="1004156"/>
    <lineage>
        <taxon>Bacteria</taxon>
        <taxon>Pseudomonadati</taxon>
        <taxon>Planctomycetota</taxon>
        <taxon>Candidatus Brocadiia</taxon>
        <taxon>Candidatus Brocadiales</taxon>
        <taxon>Candidatus Brocadiaceae</taxon>
        <taxon>Candidatus Brocadia</taxon>
    </lineage>
</organism>
<accession>A0A1V4AW59</accession>
<dbReference type="GO" id="GO:0016491">
    <property type="term" value="F:oxidoreductase activity"/>
    <property type="evidence" value="ECO:0007669"/>
    <property type="project" value="InterPro"/>
</dbReference>
<evidence type="ECO:0000256" key="4">
    <source>
        <dbReference type="ARBA" id="ARBA00023004"/>
    </source>
</evidence>
<dbReference type="GO" id="GO:0051536">
    <property type="term" value="F:iron-sulfur cluster binding"/>
    <property type="evidence" value="ECO:0007669"/>
    <property type="project" value="UniProtKB-KW"/>
</dbReference>
<dbReference type="EMBL" id="AYTS01000035">
    <property type="protein sequence ID" value="OOP57362.1"/>
    <property type="molecule type" value="Genomic_DNA"/>
</dbReference>
<evidence type="ECO:0000313" key="8">
    <source>
        <dbReference type="EMBL" id="OOP57362.1"/>
    </source>
</evidence>
<dbReference type="Pfam" id="PF04055">
    <property type="entry name" value="Radical_SAM"/>
    <property type="match status" value="1"/>
</dbReference>
<evidence type="ECO:0000256" key="6">
    <source>
        <dbReference type="ARBA" id="ARBA00023601"/>
    </source>
</evidence>
<evidence type="ECO:0000256" key="1">
    <source>
        <dbReference type="ARBA" id="ARBA00001966"/>
    </source>
</evidence>
<dbReference type="CDD" id="cd01335">
    <property type="entry name" value="Radical_SAM"/>
    <property type="match status" value="1"/>
</dbReference>
<evidence type="ECO:0000256" key="2">
    <source>
        <dbReference type="ARBA" id="ARBA00022691"/>
    </source>
</evidence>
<dbReference type="Proteomes" id="UP000189681">
    <property type="component" value="Unassembled WGS sequence"/>
</dbReference>
<dbReference type="PANTHER" id="PTHR43273">
    <property type="entry name" value="ANAEROBIC SULFATASE-MATURATING ENZYME HOMOLOG ASLB-RELATED"/>
    <property type="match status" value="1"/>
</dbReference>
<keyword evidence="4" id="KW-0408">Iron</keyword>
<dbReference type="InterPro" id="IPR013785">
    <property type="entry name" value="Aldolase_TIM"/>
</dbReference>
<evidence type="ECO:0000256" key="5">
    <source>
        <dbReference type="ARBA" id="ARBA00023014"/>
    </source>
</evidence>
<dbReference type="Gene3D" id="3.20.20.70">
    <property type="entry name" value="Aldolase class I"/>
    <property type="match status" value="1"/>
</dbReference>
<dbReference type="InterPro" id="IPR023867">
    <property type="entry name" value="Sulphatase_maturase_rSAM"/>
</dbReference>
<reference evidence="8 9" key="1">
    <citation type="journal article" date="2017" name="Water Res.">
        <title>Discovery and metagenomic analysis of an anammox bacterial enrichment related to Candidatus "Brocadia caroliniensis" in a full-scale glycerol-fed nitritation-denitritation separate centrate treatment process.</title>
        <authorList>
            <person name="Park H."/>
            <person name="Brotto A.C."/>
            <person name="van Loosdrecht M.C."/>
            <person name="Chandran K."/>
        </authorList>
    </citation>
    <scope>NUCLEOTIDE SEQUENCE [LARGE SCALE GENOMIC DNA]</scope>
    <source>
        <strain evidence="8">26THWARD</strain>
    </source>
</reference>
<evidence type="ECO:0000313" key="9">
    <source>
        <dbReference type="Proteomes" id="UP000189681"/>
    </source>
</evidence>
<dbReference type="SUPFAM" id="SSF102114">
    <property type="entry name" value="Radical SAM enzymes"/>
    <property type="match status" value="1"/>
</dbReference>
<name>A0A1V4AW59_9BACT</name>
<comment type="caution">
    <text evidence="8">The sequence shown here is derived from an EMBL/GenBank/DDBJ whole genome shotgun (WGS) entry which is preliminary data.</text>
</comment>
<comment type="cofactor">
    <cofactor evidence="1">
        <name>[4Fe-4S] cluster</name>
        <dbReference type="ChEBI" id="CHEBI:49883"/>
    </cofactor>
</comment>
<dbReference type="SFLD" id="SFLDS00029">
    <property type="entry name" value="Radical_SAM"/>
    <property type="match status" value="1"/>
</dbReference>
<dbReference type="InterPro" id="IPR007197">
    <property type="entry name" value="rSAM"/>
</dbReference>
<dbReference type="GO" id="GO:0046872">
    <property type="term" value="F:metal ion binding"/>
    <property type="evidence" value="ECO:0007669"/>
    <property type="project" value="UniProtKB-KW"/>
</dbReference>
<evidence type="ECO:0000256" key="3">
    <source>
        <dbReference type="ARBA" id="ARBA00022723"/>
    </source>
</evidence>
<feature type="domain" description="Radical SAM core" evidence="7">
    <location>
        <begin position="12"/>
        <end position="142"/>
    </location>
</feature>
<keyword evidence="5" id="KW-0411">Iron-sulfur</keyword>
<gene>
    <name evidence="8" type="ORF">AYP45_04220</name>
</gene>
<keyword evidence="2" id="KW-0949">S-adenosyl-L-methionine</keyword>
<sequence>MRSFKTVYFDIVGFCNAKCPYCHSGINTIGGGSKITVEKFNNTLVKLRDERVINRRTVISLYSWGEPFLHPEIHNIINGINELDLKYAVSTNASRVPCIDRNFVKNLDQIVFSMPGFSQESYSKIHGLNFQDILRNIVKIVEDCRTFDFKGNFVISYHVYKFNVTEIKKCELFANDNGIIFRPYYAILNHWWILQDFINKRLPKDESARISEDLFNSEDIERKMSESPKKLLMSSI</sequence>
<proteinExistence type="inferred from homology"/>
<dbReference type="AlphaFoldDB" id="A0A1V4AW59"/>
<dbReference type="STRING" id="1004156.AYP45_04220"/>
<comment type="similarity">
    <text evidence="6">Belongs to the radical SAM superfamily. Anaerobic sulfatase-maturating enzyme family.</text>
</comment>
<protein>
    <recommendedName>
        <fullName evidence="7">Radical SAM core domain-containing protein</fullName>
    </recommendedName>
</protein>
<dbReference type="PANTHER" id="PTHR43273:SF3">
    <property type="entry name" value="ANAEROBIC SULFATASE-MATURATING ENZYME HOMOLOG ASLB-RELATED"/>
    <property type="match status" value="1"/>
</dbReference>
<evidence type="ECO:0000259" key="7">
    <source>
        <dbReference type="Pfam" id="PF04055"/>
    </source>
</evidence>